<feature type="transmembrane region" description="Helical" evidence="1">
    <location>
        <begin position="376"/>
        <end position="399"/>
    </location>
</feature>
<evidence type="ECO:0000313" key="4">
    <source>
        <dbReference type="EMBL" id="MFD1009188.1"/>
    </source>
</evidence>
<dbReference type="EMBL" id="JBHTJS010000056">
    <property type="protein sequence ID" value="MFD1009188.1"/>
    <property type="molecule type" value="Genomic_DNA"/>
</dbReference>
<feature type="transmembrane region" description="Helical" evidence="1">
    <location>
        <begin position="304"/>
        <end position="326"/>
    </location>
</feature>
<keyword evidence="1" id="KW-1133">Transmembrane helix</keyword>
<dbReference type="Proteomes" id="UP001597048">
    <property type="component" value="Unassembled WGS sequence"/>
</dbReference>
<evidence type="ECO:0000259" key="2">
    <source>
        <dbReference type="Pfam" id="PF14400"/>
    </source>
</evidence>
<organism evidence="4 5">
    <name type="scientific">Oceanisphaera ostreae</name>
    <dbReference type="NCBI Taxonomy" id="914151"/>
    <lineage>
        <taxon>Bacteria</taxon>
        <taxon>Pseudomonadati</taxon>
        <taxon>Pseudomonadota</taxon>
        <taxon>Gammaproteobacteria</taxon>
        <taxon>Aeromonadales</taxon>
        <taxon>Aeromonadaceae</taxon>
        <taxon>Oceanisphaera</taxon>
    </lineage>
</organism>
<feature type="transmembrane region" description="Helical" evidence="1">
    <location>
        <begin position="405"/>
        <end position="424"/>
    </location>
</feature>
<feature type="transmembrane region" description="Helical" evidence="1">
    <location>
        <begin position="436"/>
        <end position="454"/>
    </location>
</feature>
<protein>
    <submittedName>
        <fullName evidence="4">Inactive transglutaminase family protein</fullName>
    </submittedName>
</protein>
<accession>A0ABW3KLJ2</accession>
<feature type="transmembrane region" description="Helical" evidence="1">
    <location>
        <begin position="338"/>
        <end position="364"/>
    </location>
</feature>
<dbReference type="Pfam" id="PF14400">
    <property type="entry name" value="Transglut_i_TM"/>
    <property type="match status" value="1"/>
</dbReference>
<feature type="domain" description="Inactive transglutaminase fused to 7 transmembrane helices" evidence="2">
    <location>
        <begin position="25"/>
        <end position="182"/>
    </location>
</feature>
<evidence type="ECO:0000313" key="5">
    <source>
        <dbReference type="Proteomes" id="UP001597048"/>
    </source>
</evidence>
<gene>
    <name evidence="4" type="ORF">ACFQ1C_13650</name>
</gene>
<dbReference type="InterPro" id="IPR025838">
    <property type="entry name" value="Transglut_i_TM"/>
</dbReference>
<keyword evidence="1" id="KW-0472">Membrane</keyword>
<reference evidence="5" key="1">
    <citation type="journal article" date="2019" name="Int. J. Syst. Evol. Microbiol.">
        <title>The Global Catalogue of Microorganisms (GCM) 10K type strain sequencing project: providing services to taxonomists for standard genome sequencing and annotation.</title>
        <authorList>
            <consortium name="The Broad Institute Genomics Platform"/>
            <consortium name="The Broad Institute Genome Sequencing Center for Infectious Disease"/>
            <person name="Wu L."/>
            <person name="Ma J."/>
        </authorList>
    </citation>
    <scope>NUCLEOTIDE SEQUENCE [LARGE SCALE GENOMIC DNA]</scope>
    <source>
        <strain evidence="5">CCUG 60525</strain>
    </source>
</reference>
<feature type="domain" description="7 transmembrane helices usually fused to an inactive transglutaminase" evidence="3">
    <location>
        <begin position="254"/>
        <end position="497"/>
    </location>
</feature>
<evidence type="ECO:0000256" key="1">
    <source>
        <dbReference type="SAM" id="Phobius"/>
    </source>
</evidence>
<dbReference type="Pfam" id="PF14402">
    <property type="entry name" value="7TM_transglut"/>
    <property type="match status" value="1"/>
</dbReference>
<feature type="transmembrane region" description="Helical" evidence="1">
    <location>
        <begin position="466"/>
        <end position="486"/>
    </location>
</feature>
<dbReference type="RefSeq" id="WP_379559220.1">
    <property type="nucleotide sequence ID" value="NZ_JBHTJS010000056.1"/>
</dbReference>
<keyword evidence="5" id="KW-1185">Reference proteome</keyword>
<feature type="transmembrane region" description="Helical" evidence="1">
    <location>
        <begin position="6"/>
        <end position="23"/>
    </location>
</feature>
<dbReference type="InterPro" id="IPR025840">
    <property type="entry name" value="7TM_transglut"/>
</dbReference>
<sequence length="509" mass="56713">MYSRKPFYIIVAVLFLAGLALMLQRHFVYEIPWLPGEKRQIWSIEAKVEFEAKGKPVKASLAIPGSQPGFTLMNESAASPGYGLSFVEANGSSRAEWTIRNASGHQELYYKVDMMLDPFAKAPLSTQLPAMMEAEVAEPYATAMDQVLSLAEVRSADGITLTRELIKELTNRGQNAELLAQYKEPGPLLVELLHRAAVPARLLQGLQLEDGRRRQPLMDLVQVYDGEQYELFNPATGAQGRQEQMLLWEYHSSPVLDLVGGSNSRVTFTMLEQEQPINVALAKKFDQPHWINVSLYNLPLEEQALFKGILLVPIGVLVVVFLRIIVGIKTSGTFMPVLIAMAFIQTSLITGLVGFLIIVGTGLILRSYLSHLNLLLVARISAVIIMVIGMIGFFSIIAYQLGLTQGMKITFFPMIILAWTIERMSILWEEEGPKEVVKQGGGSLMVAVVAFLAMNSEIVRHITFNFLGLQLIVMGVVLLLGNYTGYRLTELKRFKPLVDEYKTDGHKHD</sequence>
<keyword evidence="1" id="KW-0812">Transmembrane</keyword>
<proteinExistence type="predicted"/>
<evidence type="ECO:0000259" key="3">
    <source>
        <dbReference type="Pfam" id="PF14402"/>
    </source>
</evidence>
<name>A0ABW3KLJ2_9GAMM</name>
<comment type="caution">
    <text evidence="4">The sequence shown here is derived from an EMBL/GenBank/DDBJ whole genome shotgun (WGS) entry which is preliminary data.</text>
</comment>